<reference evidence="8" key="2">
    <citation type="journal article" date="2021" name="PeerJ">
        <title>Extensive microbial diversity within the chicken gut microbiome revealed by metagenomics and culture.</title>
        <authorList>
            <person name="Gilroy R."/>
            <person name="Ravi A."/>
            <person name="Getino M."/>
            <person name="Pursley I."/>
            <person name="Horton D.L."/>
            <person name="Alikhan N.F."/>
            <person name="Baker D."/>
            <person name="Gharbi K."/>
            <person name="Hall N."/>
            <person name="Watson M."/>
            <person name="Adriaenssens E.M."/>
            <person name="Foster-Nyarko E."/>
            <person name="Jarju S."/>
            <person name="Secka A."/>
            <person name="Antonio M."/>
            <person name="Oren A."/>
            <person name="Chaudhuri R.R."/>
            <person name="La Ragione R."/>
            <person name="Hildebrand F."/>
            <person name="Pallen M.J."/>
        </authorList>
    </citation>
    <scope>NUCLEOTIDE SEQUENCE</scope>
    <source>
        <strain evidence="8">21143</strain>
    </source>
</reference>
<dbReference type="AlphaFoldDB" id="A0A9D1GE62"/>
<dbReference type="Gene3D" id="3.30.70.1170">
    <property type="entry name" value="Sun protein, domain 3"/>
    <property type="match status" value="1"/>
</dbReference>
<dbReference type="PRINTS" id="PR02008">
    <property type="entry name" value="RCMTFAMILY"/>
</dbReference>
<dbReference type="GO" id="GO:0001510">
    <property type="term" value="P:RNA methylation"/>
    <property type="evidence" value="ECO:0007669"/>
    <property type="project" value="InterPro"/>
</dbReference>
<dbReference type="SUPFAM" id="SSF53335">
    <property type="entry name" value="S-adenosyl-L-methionine-dependent methyltransferases"/>
    <property type="match status" value="1"/>
</dbReference>
<sequence>MELPAEFTDRMRRLLGDEYNDFATALLSEPQTSLRLNPAKCNGRPDYQPVSWCRDAYYIETRPAFTFDPRLHGGVYYVQEASSMFLDYVLRRFVDTPVRYLDLCAAPGGKSTLALSALPAGSLVVCNEVVRNRTHILAENVIKWGYDNTIVTRNTAADFGKLHHYFDVILVDAPCSGEGMFRKDTQATTEWSPAQVGVCAERQREILSDVWDALRPGGLLIYSTCTYNREENEDMIRFLCDHFDATPLAAAPPAAWHIHPSLDKELPAYRFMPHYTRGEGLFMAIVRKPGNADECERDEWLQRAVRKNGKNRNKRPTAKGDTEVWRSWVSAPEKYVFDTDDESVTALPTSLVPDYDLFATRFDIVHRGIPVASRKGREWQPHHALALSTSLNTEAFDALPLTIDEAIAYLRRETWPTLTDTRRGMRLVTCDGLPLGWCNHLGNRINNLYPQEWRIRSGYRPENPNLPVW</sequence>
<evidence type="ECO:0000313" key="9">
    <source>
        <dbReference type="Proteomes" id="UP000886722"/>
    </source>
</evidence>
<dbReference type="PANTHER" id="PTHR22807:SF30">
    <property type="entry name" value="28S RRNA (CYTOSINE(4447)-C(5))-METHYLTRANSFERASE-RELATED"/>
    <property type="match status" value="1"/>
</dbReference>
<dbReference type="Gene3D" id="3.40.50.150">
    <property type="entry name" value="Vaccinia Virus protein VP39"/>
    <property type="match status" value="1"/>
</dbReference>
<organism evidence="8 9">
    <name type="scientific">Candidatus Caccoplasma intestinavium</name>
    <dbReference type="NCBI Taxonomy" id="2840716"/>
    <lineage>
        <taxon>Bacteria</taxon>
        <taxon>Pseudomonadati</taxon>
        <taxon>Bacteroidota</taxon>
        <taxon>Bacteroidia</taxon>
        <taxon>Bacteroidales</taxon>
        <taxon>Bacteroidaceae</taxon>
        <taxon>Bacteroidaceae incertae sedis</taxon>
        <taxon>Candidatus Caccoplasma</taxon>
    </lineage>
</organism>
<evidence type="ECO:0000256" key="6">
    <source>
        <dbReference type="PROSITE-ProRule" id="PRU01023"/>
    </source>
</evidence>
<evidence type="ECO:0000256" key="5">
    <source>
        <dbReference type="ARBA" id="ARBA00022884"/>
    </source>
</evidence>
<feature type="domain" description="SAM-dependent MTase RsmB/NOP-type" evidence="7">
    <location>
        <begin position="1"/>
        <end position="289"/>
    </location>
</feature>
<proteinExistence type="inferred from homology"/>
<keyword evidence="3 6" id="KW-0808">Transferase</keyword>
<dbReference type="InterPro" id="IPR049560">
    <property type="entry name" value="MeTrfase_RsmB-F_NOP2_cat"/>
</dbReference>
<dbReference type="GO" id="GO:0008173">
    <property type="term" value="F:RNA methyltransferase activity"/>
    <property type="evidence" value="ECO:0007669"/>
    <property type="project" value="InterPro"/>
</dbReference>
<dbReference type="InterPro" id="IPR031341">
    <property type="entry name" value="Methyltr_RsmF_N"/>
</dbReference>
<dbReference type="Gene3D" id="2.30.130.60">
    <property type="match status" value="1"/>
</dbReference>
<evidence type="ECO:0000313" key="8">
    <source>
        <dbReference type="EMBL" id="HIT39360.1"/>
    </source>
</evidence>
<dbReference type="PROSITE" id="PS51686">
    <property type="entry name" value="SAM_MT_RSMB_NOP"/>
    <property type="match status" value="1"/>
</dbReference>
<feature type="binding site" evidence="6">
    <location>
        <position position="128"/>
    </location>
    <ligand>
        <name>S-adenosyl-L-methionine</name>
        <dbReference type="ChEBI" id="CHEBI:59789"/>
    </ligand>
</feature>
<dbReference type="Pfam" id="PF17125">
    <property type="entry name" value="Methyltr_RsmF_N"/>
    <property type="match status" value="1"/>
</dbReference>
<evidence type="ECO:0000256" key="4">
    <source>
        <dbReference type="ARBA" id="ARBA00022691"/>
    </source>
</evidence>
<evidence type="ECO:0000256" key="1">
    <source>
        <dbReference type="ARBA" id="ARBA00022490"/>
    </source>
</evidence>
<keyword evidence="5 6" id="KW-0694">RNA-binding</keyword>
<dbReference type="Pfam" id="PF01189">
    <property type="entry name" value="Methyltr_RsmB-F"/>
    <property type="match status" value="1"/>
</dbReference>
<name>A0A9D1GE62_9BACT</name>
<feature type="binding site" evidence="6">
    <location>
        <begin position="104"/>
        <end position="110"/>
    </location>
    <ligand>
        <name>S-adenosyl-L-methionine</name>
        <dbReference type="ChEBI" id="CHEBI:59789"/>
    </ligand>
</feature>
<comment type="similarity">
    <text evidence="6">Belongs to the class I-like SAM-binding methyltransferase superfamily. RsmB/NOP family.</text>
</comment>
<feature type="binding site" evidence="6">
    <location>
        <position position="172"/>
    </location>
    <ligand>
        <name>S-adenosyl-L-methionine</name>
        <dbReference type="ChEBI" id="CHEBI:59789"/>
    </ligand>
</feature>
<dbReference type="GO" id="GO:0003723">
    <property type="term" value="F:RNA binding"/>
    <property type="evidence" value="ECO:0007669"/>
    <property type="project" value="UniProtKB-UniRule"/>
</dbReference>
<dbReference type="Proteomes" id="UP000886722">
    <property type="component" value="Unassembled WGS sequence"/>
</dbReference>
<dbReference type="InterPro" id="IPR001678">
    <property type="entry name" value="MeTrfase_RsmB-F_NOP2_dom"/>
</dbReference>
<feature type="active site" description="Nucleophile" evidence="6">
    <location>
        <position position="225"/>
    </location>
</feature>
<comment type="caution">
    <text evidence="8">The sequence shown here is derived from an EMBL/GenBank/DDBJ whole genome shotgun (WGS) entry which is preliminary data.</text>
</comment>
<dbReference type="InterPro" id="IPR027391">
    <property type="entry name" value="Nol1_Nop2_Fmu_2"/>
</dbReference>
<keyword evidence="2 6" id="KW-0489">Methyltransferase</keyword>
<keyword evidence="1" id="KW-0963">Cytoplasm</keyword>
<accession>A0A9D1GE62</accession>
<evidence type="ECO:0000256" key="2">
    <source>
        <dbReference type="ARBA" id="ARBA00022603"/>
    </source>
</evidence>
<dbReference type="PANTHER" id="PTHR22807">
    <property type="entry name" value="NOP2 YEAST -RELATED NOL1/NOP2/FMU SUN DOMAIN-CONTAINING"/>
    <property type="match status" value="1"/>
</dbReference>
<keyword evidence="4 6" id="KW-0949">S-adenosyl-L-methionine</keyword>
<evidence type="ECO:0000256" key="3">
    <source>
        <dbReference type="ARBA" id="ARBA00022679"/>
    </source>
</evidence>
<gene>
    <name evidence="8" type="ORF">IAD06_04925</name>
</gene>
<evidence type="ECO:0000259" key="7">
    <source>
        <dbReference type="PROSITE" id="PS51686"/>
    </source>
</evidence>
<dbReference type="InterPro" id="IPR029063">
    <property type="entry name" value="SAM-dependent_MTases_sf"/>
</dbReference>
<reference evidence="8" key="1">
    <citation type="submission" date="2020-10" db="EMBL/GenBank/DDBJ databases">
        <authorList>
            <person name="Gilroy R."/>
        </authorList>
    </citation>
    <scope>NUCLEOTIDE SEQUENCE</scope>
    <source>
        <strain evidence="8">21143</strain>
    </source>
</reference>
<dbReference type="EMBL" id="DVKT01000036">
    <property type="protein sequence ID" value="HIT39360.1"/>
    <property type="molecule type" value="Genomic_DNA"/>
</dbReference>
<dbReference type="CDD" id="cd02440">
    <property type="entry name" value="AdoMet_MTases"/>
    <property type="match status" value="1"/>
</dbReference>
<protein>
    <submittedName>
        <fullName evidence="8">rRNA cytosine-C5-methyltransferase</fullName>
    </submittedName>
</protein>
<dbReference type="InterPro" id="IPR023267">
    <property type="entry name" value="RCMT"/>
</dbReference>
<comment type="caution">
    <text evidence="6">Lacks conserved residue(s) required for the propagation of feature annotation.</text>
</comment>
<dbReference type="Pfam" id="PF13636">
    <property type="entry name" value="Methyltranf_PUA"/>
    <property type="match status" value="1"/>
</dbReference>